<organism evidence="1 2">
    <name type="scientific">Luteimonas fraxinea</name>
    <dbReference type="NCBI Taxonomy" id="2901869"/>
    <lineage>
        <taxon>Bacteria</taxon>
        <taxon>Pseudomonadati</taxon>
        <taxon>Pseudomonadota</taxon>
        <taxon>Gammaproteobacteria</taxon>
        <taxon>Lysobacterales</taxon>
        <taxon>Lysobacteraceae</taxon>
        <taxon>Luteimonas</taxon>
    </lineage>
</organism>
<accession>A0ABS8UER6</accession>
<protein>
    <submittedName>
        <fullName evidence="1">Hemin transport protein</fullName>
    </submittedName>
</protein>
<dbReference type="SUPFAM" id="SSF144064">
    <property type="entry name" value="Heme iron utilization protein-like"/>
    <property type="match status" value="1"/>
</dbReference>
<proteinExistence type="predicted"/>
<name>A0ABS8UER6_9GAMM</name>
<sequence>MVTALSPPTACVVPTPSQLAALGTVLCLHRPGAARELGGWSSARRAQAHAGLDLDGMHESLRFFDADDVCCWQLHLLPDSDFLAWERLAGNLPRCSDVAPGGIGGRLWRGLAQRIRGGAWEASVLRFQSVPAVPEEGGPMLVASLGTLSPLGIDCARRIARGNGITPSSSLDDCCCRRAAAAARSASPDAYRHPIPLS</sequence>
<dbReference type="RefSeq" id="WP_232137139.1">
    <property type="nucleotide sequence ID" value="NZ_CP089507.1"/>
</dbReference>
<dbReference type="Proteomes" id="UP001430360">
    <property type="component" value="Unassembled WGS sequence"/>
</dbReference>
<keyword evidence="2" id="KW-1185">Reference proteome</keyword>
<gene>
    <name evidence="1" type="ORF">LTT95_13690</name>
</gene>
<comment type="caution">
    <text evidence="1">The sequence shown here is derived from an EMBL/GenBank/DDBJ whole genome shotgun (WGS) entry which is preliminary data.</text>
</comment>
<reference evidence="1" key="2">
    <citation type="journal article" date="2022" name="Syst. Appl. Microbiol.">
        <title>Physiological and genomic characterisation of Luteimonas fraxinea sp. nov., a bacterial species associated with trees tolerant to ash dieback.</title>
        <authorList>
            <person name="Ulrich K."/>
            <person name="Becker R."/>
            <person name="Behrendt U."/>
            <person name="Kube M."/>
            <person name="Schneck V."/>
            <person name="Ulrich A."/>
        </authorList>
    </citation>
    <scope>NUCLEOTIDE SEQUENCE</scope>
    <source>
        <strain evidence="1">A1P009</strain>
    </source>
</reference>
<evidence type="ECO:0000313" key="2">
    <source>
        <dbReference type="Proteomes" id="UP001430360"/>
    </source>
</evidence>
<dbReference type="EMBL" id="JAJQKU010000004">
    <property type="protein sequence ID" value="MCD9097992.1"/>
    <property type="molecule type" value="Genomic_DNA"/>
</dbReference>
<reference evidence="1" key="1">
    <citation type="submission" date="2021-12" db="EMBL/GenBank/DDBJ databases">
        <authorList>
            <person name="Ulrich A."/>
        </authorList>
    </citation>
    <scope>NUCLEOTIDE SEQUENCE</scope>
    <source>
        <strain evidence="1">A1P009</strain>
    </source>
</reference>
<evidence type="ECO:0000313" key="1">
    <source>
        <dbReference type="EMBL" id="MCD9097992.1"/>
    </source>
</evidence>